<evidence type="ECO:0000256" key="7">
    <source>
        <dbReference type="SAM" id="Phobius"/>
    </source>
</evidence>
<dbReference type="SUPFAM" id="SSF55781">
    <property type="entry name" value="GAF domain-like"/>
    <property type="match status" value="1"/>
</dbReference>
<feature type="domain" description="CHASE" evidence="8">
    <location>
        <begin position="85"/>
        <end position="311"/>
    </location>
</feature>
<dbReference type="InterPro" id="IPR000160">
    <property type="entry name" value="GGDEF_dom"/>
</dbReference>
<evidence type="ECO:0000256" key="2">
    <source>
        <dbReference type="ARBA" id="ARBA00012528"/>
    </source>
</evidence>
<dbReference type="AlphaFoldDB" id="W0VDC2"/>
<gene>
    <name evidence="10" type="ORF">GJA_4774</name>
</gene>
<keyword evidence="3 7" id="KW-0812">Transmembrane</keyword>
<evidence type="ECO:0000313" key="11">
    <source>
        <dbReference type="Proteomes" id="UP000027604"/>
    </source>
</evidence>
<dbReference type="CDD" id="cd01949">
    <property type="entry name" value="GGDEF"/>
    <property type="match status" value="1"/>
</dbReference>
<dbReference type="InterPro" id="IPR050469">
    <property type="entry name" value="Diguanylate_Cyclase"/>
</dbReference>
<dbReference type="EMBL" id="HG322949">
    <property type="protein sequence ID" value="CDG85378.1"/>
    <property type="molecule type" value="Genomic_DNA"/>
</dbReference>
<comment type="subcellular location">
    <subcellularLocation>
        <location evidence="1">Membrane</location>
    </subcellularLocation>
</comment>
<dbReference type="PANTHER" id="PTHR45138">
    <property type="entry name" value="REGULATORY COMPONENTS OF SENSORY TRANSDUCTION SYSTEM"/>
    <property type="match status" value="1"/>
</dbReference>
<dbReference type="Pfam" id="PF13188">
    <property type="entry name" value="PAS_8"/>
    <property type="match status" value="1"/>
</dbReference>
<dbReference type="InterPro" id="IPR000014">
    <property type="entry name" value="PAS"/>
</dbReference>
<dbReference type="InterPro" id="IPR003018">
    <property type="entry name" value="GAF"/>
</dbReference>
<dbReference type="InterPro" id="IPR042240">
    <property type="entry name" value="CHASE_sf"/>
</dbReference>
<dbReference type="Pfam" id="PF00990">
    <property type="entry name" value="GGDEF"/>
    <property type="match status" value="1"/>
</dbReference>
<proteinExistence type="predicted"/>
<dbReference type="NCBIfam" id="TIGR00254">
    <property type="entry name" value="GGDEF"/>
    <property type="match status" value="1"/>
</dbReference>
<dbReference type="PATRIC" id="fig|1349767.4.peg.1400"/>
<dbReference type="SUPFAM" id="SSF55785">
    <property type="entry name" value="PYP-like sensor domain (PAS domain)"/>
    <property type="match status" value="2"/>
</dbReference>
<dbReference type="EC" id="2.7.7.65" evidence="2"/>
<dbReference type="PROSITE" id="PS50887">
    <property type="entry name" value="GGDEF"/>
    <property type="match status" value="1"/>
</dbReference>
<dbReference type="KEGG" id="jag:GJA_4774"/>
<sequence>MNKPAAPPTAIRVFPDWMQPRFVAVLTLAICLGFTVGVWRSARDAAEQQVQADFHYRVRELVQQLESRMQTYLQVLYGVQGLYNSNGVIDRQAFHAYLDVQHIDQHFPGIHGVGYIPQVPLAAREAHVAALKAEGFPEYAIRPAGQRALYAPIVFLEPFNDSNLRAFGFDVYSEPLRRAALERARDSGQAAMTGKIRLVQDNDAAGLPLPGRAGQFGFLIVLPAYDNSRPSATVAQRRRGLLGWIFAPFRIDDLMAGLSGAHASLLDLEIYDGDVVSEASRMYDAAPGAAYGMRRTAQQKIALAGHRWTVLVGALPGFDEAVTDKPRLIAWAGVLLSLGLTVLTWLLARSRFHAKAALHQAGLLTRQLNDGQASLLAMAEASQRSQAMLRSILDSTVDGILVDTIEGRIFTSNRRFRELWHVPDALDWQANGSALFDYLEQQLEQAAPLNLGRQQMPQGHREQRDILQLRDGRVFEQFIRSMQLGNDVARLWSFRDITERNQVEQRERTRRHVLELLATGAPLGAVLENVVLGVELANPGMLCSILLLDAEGKHLLVGAAPSLPAFFNAEVHGHSLDTLQGSCGQVLRSGKRVIAEDIASDPLWSAYRELARRAELGSCWSEPIRGASGKLLGTFAIYHRSAHRPSRTNIALIEEASHLTGIAIEQAQSALALRAGEARFRSLYDNAPVALWEQDWSALNQALAELDLSGVQDLEHHLLAAPQRLKELAGMVRILDVNAAALAQVGAAGPGEIASLSLAQNFDDSAMESFARTLAALARGAHLFECESSFLRLDGVERQNELTLLVMPGHEHSLDFVIVSTLDITERKRMNAELLLLATTDFLTGLPNRRQFMARLDDEQARLQREIESCASVLMLDIDYFKHINDEYGHAVGDAVLRHLGGLMRQIQRKVDTLGRVGGEEFAILLPGTDTVAAGLYAERLRRHIAETPLQLSNGYGNIAVTVSIGIAAMSGAEADCDSVLLRADQALYCAKRGGRNRVEQSISGGSGWIGKQAAN</sequence>
<dbReference type="Gene3D" id="3.30.450.40">
    <property type="match status" value="1"/>
</dbReference>
<dbReference type="SMART" id="SM00065">
    <property type="entry name" value="GAF"/>
    <property type="match status" value="1"/>
</dbReference>
<dbReference type="PROSITE" id="PS50839">
    <property type="entry name" value="CHASE"/>
    <property type="match status" value="1"/>
</dbReference>
<dbReference type="OrthoDB" id="9812260at2"/>
<reference evidence="10 11" key="1">
    <citation type="journal article" date="2015" name="Genome Announc.">
        <title>Genome Sequence of Mushroom Soft-Rot Pathogen Janthinobacterium agaricidamnosum.</title>
        <authorList>
            <person name="Graupner K."/>
            <person name="Lackner G."/>
            <person name="Hertweck C."/>
        </authorList>
    </citation>
    <scope>NUCLEOTIDE SEQUENCE [LARGE SCALE GENOMIC DNA]</scope>
    <source>
        <strain evidence="11">NBRC 102515 / DSM 9628</strain>
    </source>
</reference>
<evidence type="ECO:0000256" key="5">
    <source>
        <dbReference type="ARBA" id="ARBA00023136"/>
    </source>
</evidence>
<dbReference type="eggNOG" id="COG3706">
    <property type="taxonomic scope" value="Bacteria"/>
</dbReference>
<dbReference type="RefSeq" id="WP_038496696.1">
    <property type="nucleotide sequence ID" value="NZ_BCTH01000065.1"/>
</dbReference>
<dbReference type="InterPro" id="IPR029787">
    <property type="entry name" value="Nucleotide_cyclase"/>
</dbReference>
<dbReference type="eggNOG" id="COG3614">
    <property type="taxonomic scope" value="Bacteria"/>
</dbReference>
<dbReference type="GO" id="GO:0016020">
    <property type="term" value="C:membrane"/>
    <property type="evidence" value="ECO:0007669"/>
    <property type="project" value="UniProtKB-SubCell"/>
</dbReference>
<dbReference type="GO" id="GO:0007165">
    <property type="term" value="P:signal transduction"/>
    <property type="evidence" value="ECO:0007669"/>
    <property type="project" value="UniProtKB-ARBA"/>
</dbReference>
<feature type="transmembrane region" description="Helical" evidence="7">
    <location>
        <begin position="20"/>
        <end position="39"/>
    </location>
</feature>
<dbReference type="SUPFAM" id="SSF55073">
    <property type="entry name" value="Nucleotide cyclase"/>
    <property type="match status" value="1"/>
</dbReference>
<dbReference type="eggNOG" id="COG2203">
    <property type="taxonomic scope" value="Bacteria"/>
</dbReference>
<evidence type="ECO:0000259" key="8">
    <source>
        <dbReference type="PROSITE" id="PS50839"/>
    </source>
</evidence>
<dbReference type="Pfam" id="PF03924">
    <property type="entry name" value="CHASE"/>
    <property type="match status" value="1"/>
</dbReference>
<evidence type="ECO:0000256" key="1">
    <source>
        <dbReference type="ARBA" id="ARBA00004370"/>
    </source>
</evidence>
<accession>W0VDC2</accession>
<evidence type="ECO:0000256" key="6">
    <source>
        <dbReference type="ARBA" id="ARBA00034247"/>
    </source>
</evidence>
<organism evidence="10 11">
    <name type="scientific">Janthinobacterium agaricidamnosum NBRC 102515 = DSM 9628</name>
    <dbReference type="NCBI Taxonomy" id="1349767"/>
    <lineage>
        <taxon>Bacteria</taxon>
        <taxon>Pseudomonadati</taxon>
        <taxon>Pseudomonadota</taxon>
        <taxon>Betaproteobacteria</taxon>
        <taxon>Burkholderiales</taxon>
        <taxon>Oxalobacteraceae</taxon>
        <taxon>Janthinobacterium</taxon>
    </lineage>
</organism>
<keyword evidence="4 7" id="KW-1133">Transmembrane helix</keyword>
<dbReference type="SMART" id="SM01079">
    <property type="entry name" value="CHASE"/>
    <property type="match status" value="1"/>
</dbReference>
<dbReference type="Pfam" id="PF13185">
    <property type="entry name" value="GAF_2"/>
    <property type="match status" value="1"/>
</dbReference>
<dbReference type="Gene3D" id="3.30.70.270">
    <property type="match status" value="1"/>
</dbReference>
<keyword evidence="11" id="KW-1185">Reference proteome</keyword>
<dbReference type="InterPro" id="IPR006189">
    <property type="entry name" value="CHASE_dom"/>
</dbReference>
<dbReference type="PANTHER" id="PTHR45138:SF9">
    <property type="entry name" value="DIGUANYLATE CYCLASE DGCM-RELATED"/>
    <property type="match status" value="1"/>
</dbReference>
<dbReference type="InterPro" id="IPR029016">
    <property type="entry name" value="GAF-like_dom_sf"/>
</dbReference>
<dbReference type="Proteomes" id="UP000027604">
    <property type="component" value="Chromosome I"/>
</dbReference>
<dbReference type="FunFam" id="3.30.70.270:FF:000001">
    <property type="entry name" value="Diguanylate cyclase domain protein"/>
    <property type="match status" value="1"/>
</dbReference>
<dbReference type="Gene3D" id="3.30.450.20">
    <property type="entry name" value="PAS domain"/>
    <property type="match status" value="2"/>
</dbReference>
<dbReference type="Gene3D" id="3.30.450.350">
    <property type="entry name" value="CHASE domain"/>
    <property type="match status" value="1"/>
</dbReference>
<dbReference type="InterPro" id="IPR043128">
    <property type="entry name" value="Rev_trsase/Diguanyl_cyclase"/>
</dbReference>
<dbReference type="SMART" id="SM00267">
    <property type="entry name" value="GGDEF"/>
    <property type="match status" value="1"/>
</dbReference>
<dbReference type="STRING" id="1349767.GJA_4774"/>
<evidence type="ECO:0000259" key="9">
    <source>
        <dbReference type="PROSITE" id="PS50887"/>
    </source>
</evidence>
<evidence type="ECO:0000313" key="10">
    <source>
        <dbReference type="EMBL" id="CDG85378.1"/>
    </source>
</evidence>
<evidence type="ECO:0000256" key="3">
    <source>
        <dbReference type="ARBA" id="ARBA00022692"/>
    </source>
</evidence>
<name>W0VDC2_9BURK</name>
<feature type="transmembrane region" description="Helical" evidence="7">
    <location>
        <begin position="328"/>
        <end position="348"/>
    </location>
</feature>
<comment type="catalytic activity">
    <reaction evidence="6">
        <text>2 GTP = 3',3'-c-di-GMP + 2 diphosphate</text>
        <dbReference type="Rhea" id="RHEA:24898"/>
        <dbReference type="ChEBI" id="CHEBI:33019"/>
        <dbReference type="ChEBI" id="CHEBI:37565"/>
        <dbReference type="ChEBI" id="CHEBI:58805"/>
        <dbReference type="EC" id="2.7.7.65"/>
    </reaction>
</comment>
<dbReference type="GO" id="GO:0052621">
    <property type="term" value="F:diguanylate cyclase activity"/>
    <property type="evidence" value="ECO:0007669"/>
    <property type="project" value="UniProtKB-EC"/>
</dbReference>
<keyword evidence="5 7" id="KW-0472">Membrane</keyword>
<dbReference type="HOGENOM" id="CLU_000445_70_59_4"/>
<protein>
    <recommendedName>
        <fullName evidence="2">diguanylate cyclase</fullName>
        <ecNumber evidence="2">2.7.7.65</ecNumber>
    </recommendedName>
</protein>
<dbReference type="InterPro" id="IPR035965">
    <property type="entry name" value="PAS-like_dom_sf"/>
</dbReference>
<dbReference type="NCBIfam" id="TIGR00229">
    <property type="entry name" value="sensory_box"/>
    <property type="match status" value="1"/>
</dbReference>
<feature type="domain" description="GGDEF" evidence="9">
    <location>
        <begin position="869"/>
        <end position="1004"/>
    </location>
</feature>
<evidence type="ECO:0000256" key="4">
    <source>
        <dbReference type="ARBA" id="ARBA00022989"/>
    </source>
</evidence>